<dbReference type="GeneID" id="35594480"/>
<protein>
    <submittedName>
        <fullName evidence="1">Polyketide cyclase</fullName>
    </submittedName>
</protein>
<organism evidence="1 2">
    <name type="scientific">Salinigranum rubrum</name>
    <dbReference type="NCBI Taxonomy" id="755307"/>
    <lineage>
        <taxon>Archaea</taxon>
        <taxon>Methanobacteriati</taxon>
        <taxon>Methanobacteriota</taxon>
        <taxon>Stenosarchaea group</taxon>
        <taxon>Halobacteria</taxon>
        <taxon>Halobacteriales</taxon>
        <taxon>Haloferacaceae</taxon>
        <taxon>Salinigranum</taxon>
    </lineage>
</organism>
<dbReference type="SUPFAM" id="SSF55961">
    <property type="entry name" value="Bet v1-like"/>
    <property type="match status" value="1"/>
</dbReference>
<dbReference type="OrthoDB" id="262877at2157"/>
<dbReference type="RefSeq" id="WP_103427381.1">
    <property type="nucleotide sequence ID" value="NZ_CP026309.1"/>
</dbReference>
<dbReference type="EMBL" id="CP026309">
    <property type="protein sequence ID" value="AUV83692.1"/>
    <property type="molecule type" value="Genomic_DNA"/>
</dbReference>
<dbReference type="KEGG" id="srub:C2R22_20270"/>
<dbReference type="AlphaFoldDB" id="A0A2I8VP45"/>
<evidence type="ECO:0000313" key="2">
    <source>
        <dbReference type="Proteomes" id="UP000236584"/>
    </source>
</evidence>
<sequence length="136" mass="15018">MREVRVSRFVRATPRELRRHLSPTTVVEAEDSFSVRAVDDVDGATLVTAGGGGLQLSLRFESREDGLYYTQEGQDGPFEAMETWVTLARENEGTRLTARSRVSLGLPLAAVTDRVAAWKRRGELNRALDNLAAAVE</sequence>
<proteinExistence type="predicted"/>
<dbReference type="InterPro" id="IPR023393">
    <property type="entry name" value="START-like_dom_sf"/>
</dbReference>
<accession>A0A2I8VP45</accession>
<dbReference type="Gene3D" id="3.30.530.20">
    <property type="match status" value="1"/>
</dbReference>
<dbReference type="Proteomes" id="UP000236584">
    <property type="component" value="Chromosome"/>
</dbReference>
<name>A0A2I8VP45_9EURY</name>
<gene>
    <name evidence="1" type="ORF">C2R22_20270</name>
</gene>
<reference evidence="1 2" key="1">
    <citation type="submission" date="2018-01" db="EMBL/GenBank/DDBJ databases">
        <title>Complete genome sequence of Salinigranum rubrum GX10T, an extremely halophilic archaeon isolated from a marine solar saltern.</title>
        <authorList>
            <person name="Han S."/>
        </authorList>
    </citation>
    <scope>NUCLEOTIDE SEQUENCE [LARGE SCALE GENOMIC DNA]</scope>
    <source>
        <strain evidence="1 2">GX10</strain>
    </source>
</reference>
<keyword evidence="2" id="KW-1185">Reference proteome</keyword>
<evidence type="ECO:0000313" key="1">
    <source>
        <dbReference type="EMBL" id="AUV83692.1"/>
    </source>
</evidence>